<dbReference type="EMBL" id="OC320113">
    <property type="protein sequence ID" value="CAD7407246.1"/>
    <property type="molecule type" value="Genomic_DNA"/>
</dbReference>
<evidence type="ECO:0000256" key="3">
    <source>
        <dbReference type="ARBA" id="ARBA00022989"/>
    </source>
</evidence>
<evidence type="ECO:0000256" key="2">
    <source>
        <dbReference type="ARBA" id="ARBA00022692"/>
    </source>
</evidence>
<dbReference type="PANTHER" id="PTHR23507:SF1">
    <property type="entry name" value="FI18259P1-RELATED"/>
    <property type="match status" value="1"/>
</dbReference>
<proteinExistence type="predicted"/>
<name>A0A7R9D575_TIMCR</name>
<keyword evidence="2 6" id="KW-0812">Transmembrane</keyword>
<dbReference type="SUPFAM" id="SSF103473">
    <property type="entry name" value="MFS general substrate transporter"/>
    <property type="match status" value="1"/>
</dbReference>
<gene>
    <name evidence="7" type="ORF">TCEB3V08_LOCUS8940</name>
</gene>
<dbReference type="AlphaFoldDB" id="A0A7R9D575"/>
<evidence type="ECO:0000256" key="1">
    <source>
        <dbReference type="ARBA" id="ARBA00004141"/>
    </source>
</evidence>
<dbReference type="GO" id="GO:0016020">
    <property type="term" value="C:membrane"/>
    <property type="evidence" value="ECO:0007669"/>
    <property type="project" value="UniProtKB-SubCell"/>
</dbReference>
<evidence type="ECO:0000256" key="5">
    <source>
        <dbReference type="SAM" id="MobiDB-lite"/>
    </source>
</evidence>
<dbReference type="PANTHER" id="PTHR23507">
    <property type="entry name" value="ZGC:174356"/>
    <property type="match status" value="1"/>
</dbReference>
<keyword evidence="3 6" id="KW-1133">Transmembrane helix</keyword>
<sequence length="304" mass="33853">MNLKEKCKHITANITVEPILAAYILPNTLAALATQNLYLEKACRLNLNYSDKVCTEIIRGNGSIYPTEEMNSAELVVYMGGALSGILLRLVGYYGVFSVALAMNIMGFIYCLLKVKEAKPPIPSLIGVAFLRDLFDISHVKETFRVGFKKREGNCRQLIVLLLVLDILLGGPIFGPLIEFFGGVTIIAMRSIVSKLVPTTDIGQLNSLFGVCDALTPILYSTVYNTVYANTQETLIGTIYIMSAVLMTPPAIIFMLMYKMENREKKNIASGQNQALETFKQMPENEFQPRPCHKNEGFEDDQKE</sequence>
<accession>A0A7R9D575</accession>
<evidence type="ECO:0000313" key="7">
    <source>
        <dbReference type="EMBL" id="CAD7407246.1"/>
    </source>
</evidence>
<feature type="transmembrane region" description="Helical" evidence="6">
    <location>
        <begin position="158"/>
        <end position="188"/>
    </location>
</feature>
<dbReference type="Gene3D" id="1.20.1250.20">
    <property type="entry name" value="MFS general substrate transporter like domains"/>
    <property type="match status" value="1"/>
</dbReference>
<feature type="transmembrane region" description="Helical" evidence="6">
    <location>
        <begin position="235"/>
        <end position="258"/>
    </location>
</feature>
<protein>
    <submittedName>
        <fullName evidence="7">Uncharacterized protein</fullName>
    </submittedName>
</protein>
<comment type="subcellular location">
    <subcellularLocation>
        <location evidence="1">Membrane</location>
        <topology evidence="1">Multi-pass membrane protein</topology>
    </subcellularLocation>
</comment>
<feature type="transmembrane region" description="Helical" evidence="6">
    <location>
        <begin position="91"/>
        <end position="113"/>
    </location>
</feature>
<feature type="region of interest" description="Disordered" evidence="5">
    <location>
        <begin position="280"/>
        <end position="304"/>
    </location>
</feature>
<keyword evidence="4 6" id="KW-0472">Membrane</keyword>
<feature type="compositionally biased region" description="Basic and acidic residues" evidence="5">
    <location>
        <begin position="293"/>
        <end position="304"/>
    </location>
</feature>
<reference evidence="7" key="1">
    <citation type="submission" date="2020-11" db="EMBL/GenBank/DDBJ databases">
        <authorList>
            <person name="Tran Van P."/>
        </authorList>
    </citation>
    <scope>NUCLEOTIDE SEQUENCE</scope>
</reference>
<organism evidence="7">
    <name type="scientific">Timema cristinae</name>
    <name type="common">Walking stick</name>
    <dbReference type="NCBI Taxonomy" id="61476"/>
    <lineage>
        <taxon>Eukaryota</taxon>
        <taxon>Metazoa</taxon>
        <taxon>Ecdysozoa</taxon>
        <taxon>Arthropoda</taxon>
        <taxon>Hexapoda</taxon>
        <taxon>Insecta</taxon>
        <taxon>Pterygota</taxon>
        <taxon>Neoptera</taxon>
        <taxon>Polyneoptera</taxon>
        <taxon>Phasmatodea</taxon>
        <taxon>Timematodea</taxon>
        <taxon>Timematoidea</taxon>
        <taxon>Timematidae</taxon>
        <taxon>Timema</taxon>
    </lineage>
</organism>
<dbReference type="GO" id="GO:0022857">
    <property type="term" value="F:transmembrane transporter activity"/>
    <property type="evidence" value="ECO:0007669"/>
    <property type="project" value="TreeGrafter"/>
</dbReference>
<evidence type="ECO:0000256" key="4">
    <source>
        <dbReference type="ARBA" id="ARBA00023136"/>
    </source>
</evidence>
<evidence type="ECO:0000256" key="6">
    <source>
        <dbReference type="SAM" id="Phobius"/>
    </source>
</evidence>
<dbReference type="InterPro" id="IPR036259">
    <property type="entry name" value="MFS_trans_sf"/>
</dbReference>